<dbReference type="EMBL" id="BMQJ01000021">
    <property type="protein sequence ID" value="GGQ25520.1"/>
    <property type="molecule type" value="Genomic_DNA"/>
</dbReference>
<sequence length="70" mass="6768">MIAASVPDRHPGDPAPAARHVPDGRRGSGDPGGGRAGMDGPGMNGPGMDGPGAGKGPFDVSVTGSDDCDE</sequence>
<evidence type="ECO:0000313" key="2">
    <source>
        <dbReference type="EMBL" id="GGQ25520.1"/>
    </source>
</evidence>
<feature type="compositionally biased region" description="Gly residues" evidence="1">
    <location>
        <begin position="29"/>
        <end position="55"/>
    </location>
</feature>
<protein>
    <submittedName>
        <fullName evidence="2">Uncharacterized protein</fullName>
    </submittedName>
</protein>
<evidence type="ECO:0000313" key="3">
    <source>
        <dbReference type="Proteomes" id="UP000611554"/>
    </source>
</evidence>
<accession>A0ABQ2RGI7</accession>
<keyword evidence="3" id="KW-1185">Reference proteome</keyword>
<reference evidence="3" key="1">
    <citation type="journal article" date="2019" name="Int. J. Syst. Evol. Microbiol.">
        <title>The Global Catalogue of Microorganisms (GCM) 10K type strain sequencing project: providing services to taxonomists for standard genome sequencing and annotation.</title>
        <authorList>
            <consortium name="The Broad Institute Genomics Platform"/>
            <consortium name="The Broad Institute Genome Sequencing Center for Infectious Disease"/>
            <person name="Wu L."/>
            <person name="Ma J."/>
        </authorList>
    </citation>
    <scope>NUCLEOTIDE SEQUENCE [LARGE SCALE GENOMIC DNA]</scope>
    <source>
        <strain evidence="3">JCM 3115</strain>
    </source>
</reference>
<comment type="caution">
    <text evidence="2">The sequence shown here is derived from an EMBL/GenBank/DDBJ whole genome shotgun (WGS) entry which is preliminary data.</text>
</comment>
<feature type="region of interest" description="Disordered" evidence="1">
    <location>
        <begin position="1"/>
        <end position="70"/>
    </location>
</feature>
<organism evidence="2 3">
    <name type="scientific">Streptosporangium pseudovulgare</name>
    <dbReference type="NCBI Taxonomy" id="35765"/>
    <lineage>
        <taxon>Bacteria</taxon>
        <taxon>Bacillati</taxon>
        <taxon>Actinomycetota</taxon>
        <taxon>Actinomycetes</taxon>
        <taxon>Streptosporangiales</taxon>
        <taxon>Streptosporangiaceae</taxon>
        <taxon>Streptosporangium</taxon>
    </lineage>
</organism>
<proteinExistence type="predicted"/>
<dbReference type="Proteomes" id="UP000611554">
    <property type="component" value="Unassembled WGS sequence"/>
</dbReference>
<evidence type="ECO:0000256" key="1">
    <source>
        <dbReference type="SAM" id="MobiDB-lite"/>
    </source>
</evidence>
<gene>
    <name evidence="2" type="ORF">GCM10010140_64690</name>
</gene>
<name>A0ABQ2RGI7_9ACTN</name>